<dbReference type="EMBL" id="MU004238">
    <property type="protein sequence ID" value="KAF2666543.1"/>
    <property type="molecule type" value="Genomic_DNA"/>
</dbReference>
<organism evidence="3 4">
    <name type="scientific">Microthyrium microscopicum</name>
    <dbReference type="NCBI Taxonomy" id="703497"/>
    <lineage>
        <taxon>Eukaryota</taxon>
        <taxon>Fungi</taxon>
        <taxon>Dikarya</taxon>
        <taxon>Ascomycota</taxon>
        <taxon>Pezizomycotina</taxon>
        <taxon>Dothideomycetes</taxon>
        <taxon>Dothideomycetes incertae sedis</taxon>
        <taxon>Microthyriales</taxon>
        <taxon>Microthyriaceae</taxon>
        <taxon>Microthyrium</taxon>
    </lineage>
</organism>
<feature type="compositionally biased region" description="Low complexity" evidence="1">
    <location>
        <begin position="85"/>
        <end position="96"/>
    </location>
</feature>
<evidence type="ECO:0000313" key="3">
    <source>
        <dbReference type="EMBL" id="KAF2666543.1"/>
    </source>
</evidence>
<keyword evidence="2" id="KW-0732">Signal</keyword>
<evidence type="ECO:0000256" key="1">
    <source>
        <dbReference type="SAM" id="MobiDB-lite"/>
    </source>
</evidence>
<reference evidence="3" key="1">
    <citation type="journal article" date="2020" name="Stud. Mycol.">
        <title>101 Dothideomycetes genomes: a test case for predicting lifestyles and emergence of pathogens.</title>
        <authorList>
            <person name="Haridas S."/>
            <person name="Albert R."/>
            <person name="Binder M."/>
            <person name="Bloem J."/>
            <person name="Labutti K."/>
            <person name="Salamov A."/>
            <person name="Andreopoulos B."/>
            <person name="Baker S."/>
            <person name="Barry K."/>
            <person name="Bills G."/>
            <person name="Bluhm B."/>
            <person name="Cannon C."/>
            <person name="Castanera R."/>
            <person name="Culley D."/>
            <person name="Daum C."/>
            <person name="Ezra D."/>
            <person name="Gonzalez J."/>
            <person name="Henrissat B."/>
            <person name="Kuo A."/>
            <person name="Liang C."/>
            <person name="Lipzen A."/>
            <person name="Lutzoni F."/>
            <person name="Magnuson J."/>
            <person name="Mondo S."/>
            <person name="Nolan M."/>
            <person name="Ohm R."/>
            <person name="Pangilinan J."/>
            <person name="Park H.-J."/>
            <person name="Ramirez L."/>
            <person name="Alfaro M."/>
            <person name="Sun H."/>
            <person name="Tritt A."/>
            <person name="Yoshinaga Y."/>
            <person name="Zwiers L.-H."/>
            <person name="Turgeon B."/>
            <person name="Goodwin S."/>
            <person name="Spatafora J."/>
            <person name="Crous P."/>
            <person name="Grigoriev I."/>
        </authorList>
    </citation>
    <scope>NUCLEOTIDE SEQUENCE</scope>
    <source>
        <strain evidence="3">CBS 115976</strain>
    </source>
</reference>
<name>A0A6A6U5I5_9PEZI</name>
<accession>A0A6A6U5I5</accession>
<evidence type="ECO:0000313" key="4">
    <source>
        <dbReference type="Proteomes" id="UP000799302"/>
    </source>
</evidence>
<keyword evidence="4" id="KW-1185">Reference proteome</keyword>
<dbReference type="AlphaFoldDB" id="A0A6A6U5I5"/>
<protein>
    <submittedName>
        <fullName evidence="3">Uncharacterized protein</fullName>
    </submittedName>
</protein>
<proteinExistence type="predicted"/>
<feature type="region of interest" description="Disordered" evidence="1">
    <location>
        <begin position="85"/>
        <end position="117"/>
    </location>
</feature>
<feature type="signal peptide" evidence="2">
    <location>
        <begin position="1"/>
        <end position="20"/>
    </location>
</feature>
<evidence type="ECO:0000256" key="2">
    <source>
        <dbReference type="SAM" id="SignalP"/>
    </source>
</evidence>
<sequence length="198" mass="22357">MAILLLPYFLFFLYISFDFASITTVPEYRDLYDKLSDAAWKKTVSTLHTEDQGDDRFPGTSMDQSQTKHLHSAAMSEVGNAQVESPVLPVVPKPSSDAARGSSQHAKDHRVAKKAAPTVPPLSAMDCFTNRISFKANYRDIVIRFNQYLRAQGKHVLAPHDFNHPLVTHEIFEHDWTDQDRRDYDLGLGLPPLFSNAP</sequence>
<feature type="chain" id="PRO_5025601138" evidence="2">
    <location>
        <begin position="21"/>
        <end position="198"/>
    </location>
</feature>
<dbReference type="Proteomes" id="UP000799302">
    <property type="component" value="Unassembled WGS sequence"/>
</dbReference>
<gene>
    <name evidence="3" type="ORF">BT63DRAFT_457493</name>
</gene>